<dbReference type="InterPro" id="IPR047122">
    <property type="entry name" value="Trans-enoyl_RdTase-like"/>
</dbReference>
<dbReference type="EMBL" id="MJBS01000050">
    <property type="protein sequence ID" value="OHE98083.1"/>
    <property type="molecule type" value="Genomic_DNA"/>
</dbReference>
<evidence type="ECO:0000256" key="2">
    <source>
        <dbReference type="ARBA" id="ARBA00023002"/>
    </source>
</evidence>
<dbReference type="SUPFAM" id="SSF51735">
    <property type="entry name" value="NAD(P)-binding Rossmann-fold domains"/>
    <property type="match status" value="1"/>
</dbReference>
<dbReference type="InterPro" id="IPR011032">
    <property type="entry name" value="GroES-like_sf"/>
</dbReference>
<evidence type="ECO:0000313" key="4">
    <source>
        <dbReference type="Proteomes" id="UP000176998"/>
    </source>
</evidence>
<name>A0A1G4B9L5_9PEZI</name>
<dbReference type="PANTHER" id="PTHR45348">
    <property type="entry name" value="HYPOTHETICAL OXIDOREDUCTASE (EUROFUNG)"/>
    <property type="match status" value="1"/>
</dbReference>
<evidence type="ECO:0000313" key="3">
    <source>
        <dbReference type="EMBL" id="OHE98083.1"/>
    </source>
</evidence>
<dbReference type="Proteomes" id="UP000176998">
    <property type="component" value="Unassembled WGS sequence"/>
</dbReference>
<sequence>MITHFFMDGYPTGCDFCGVVESAGSCAAVSVGDRVCGGEFPYHSDNQSNGAFAQWKIADSRSMLVIPTGWSETEGAAVGGISWGMVAMAASDPEALGLTGTPSKPVTKPGSILVYGGGTVTAKMVMQIFKMSGYSPIAVCSPASAHLALKYGTVGTASYTSANCVETILSIAGGVPVKYALDCITDADSATICFSALSRAGGHYVFLERFDERWRTRRAVKVKEVMGFEMQGIDVDLGDPVYSRAADPVRKADCAR</sequence>
<accession>A0A1G4B9L5</accession>
<dbReference type="STRING" id="1209926.A0A1G4B9L5"/>
<dbReference type="GeneID" id="34559747"/>
<organism evidence="3 4">
    <name type="scientific">Colletotrichum orchidophilum</name>
    <dbReference type="NCBI Taxonomy" id="1209926"/>
    <lineage>
        <taxon>Eukaryota</taxon>
        <taxon>Fungi</taxon>
        <taxon>Dikarya</taxon>
        <taxon>Ascomycota</taxon>
        <taxon>Pezizomycotina</taxon>
        <taxon>Sordariomycetes</taxon>
        <taxon>Hypocreomycetidae</taxon>
        <taxon>Glomerellales</taxon>
        <taxon>Glomerellaceae</taxon>
        <taxon>Colletotrichum</taxon>
    </lineage>
</organism>
<comment type="similarity">
    <text evidence="1">Belongs to the zinc-containing alcohol dehydrogenase family.</text>
</comment>
<dbReference type="GO" id="GO:0016651">
    <property type="term" value="F:oxidoreductase activity, acting on NAD(P)H"/>
    <property type="evidence" value="ECO:0007669"/>
    <property type="project" value="InterPro"/>
</dbReference>
<proteinExistence type="inferred from homology"/>
<dbReference type="Gene3D" id="3.40.50.720">
    <property type="entry name" value="NAD(P)-binding Rossmann-like Domain"/>
    <property type="match status" value="1"/>
</dbReference>
<dbReference type="RefSeq" id="XP_022475235.1">
    <property type="nucleotide sequence ID" value="XM_022618237.1"/>
</dbReference>
<dbReference type="Gene3D" id="3.90.180.10">
    <property type="entry name" value="Medium-chain alcohol dehydrogenases, catalytic domain"/>
    <property type="match status" value="1"/>
</dbReference>
<dbReference type="SUPFAM" id="SSF50129">
    <property type="entry name" value="GroES-like"/>
    <property type="match status" value="1"/>
</dbReference>
<dbReference type="PANTHER" id="PTHR45348:SF1">
    <property type="entry name" value="TRANS-ENOYL REDUCTASE STHE"/>
    <property type="match status" value="1"/>
</dbReference>
<dbReference type="InterPro" id="IPR036291">
    <property type="entry name" value="NAD(P)-bd_dom_sf"/>
</dbReference>
<evidence type="ECO:0000256" key="1">
    <source>
        <dbReference type="ARBA" id="ARBA00008072"/>
    </source>
</evidence>
<gene>
    <name evidence="3" type="ORF">CORC01_06597</name>
</gene>
<dbReference type="OrthoDB" id="48317at2759"/>
<protein>
    <submittedName>
        <fullName evidence="3">Alcohol dehydrogenase GroES-like domain-containing protein</fullName>
    </submittedName>
</protein>
<reference evidence="3 4" key="1">
    <citation type="submission" date="2016-09" db="EMBL/GenBank/DDBJ databases">
        <authorList>
            <person name="Capua I."/>
            <person name="De Benedictis P."/>
            <person name="Joannis T."/>
            <person name="Lombin L.H."/>
            <person name="Cattoli G."/>
        </authorList>
    </citation>
    <scope>NUCLEOTIDE SEQUENCE [LARGE SCALE GENOMIC DNA]</scope>
    <source>
        <strain evidence="3 4">IMI 309357</strain>
    </source>
</reference>
<comment type="caution">
    <text evidence="3">The sequence shown here is derived from an EMBL/GenBank/DDBJ whole genome shotgun (WGS) entry which is preliminary data.</text>
</comment>
<keyword evidence="2" id="KW-0560">Oxidoreductase</keyword>
<dbReference type="AlphaFoldDB" id="A0A1G4B9L5"/>
<keyword evidence="4" id="KW-1185">Reference proteome</keyword>